<dbReference type="OrthoDB" id="205616at2157"/>
<gene>
    <name evidence="2" type="ORF">GS429_18630</name>
</gene>
<evidence type="ECO:0000313" key="2">
    <source>
        <dbReference type="EMBL" id="MXV64042.1"/>
    </source>
</evidence>
<dbReference type="Proteomes" id="UP000434101">
    <property type="component" value="Unassembled WGS sequence"/>
</dbReference>
<dbReference type="InterPro" id="IPR040624">
    <property type="entry name" value="HalOD1"/>
</dbReference>
<keyword evidence="3" id="KW-1185">Reference proteome</keyword>
<reference evidence="2 3" key="1">
    <citation type="submission" date="2020-01" db="EMBL/GenBank/DDBJ databases">
        <title>Natronorubrum sp. JWXQ-INN 674 isolated from Inner Mongolia Autonomous Region of China.</title>
        <authorList>
            <person name="Xue Q."/>
        </authorList>
    </citation>
    <scope>NUCLEOTIDE SEQUENCE [LARGE SCALE GENOMIC DNA]</scope>
    <source>
        <strain evidence="2 3">JWXQ-INN-674</strain>
    </source>
</reference>
<name>A0A6B0VTC1_9EURY</name>
<proteinExistence type="predicted"/>
<evidence type="ECO:0000313" key="3">
    <source>
        <dbReference type="Proteomes" id="UP000434101"/>
    </source>
</evidence>
<protein>
    <recommendedName>
        <fullName evidence="1">Halobacterial output domain-containing protein</fullName>
    </recommendedName>
</protein>
<dbReference type="EMBL" id="WUYX01000069">
    <property type="protein sequence ID" value="MXV64042.1"/>
    <property type="molecule type" value="Genomic_DNA"/>
</dbReference>
<organism evidence="2 3">
    <name type="scientific">Natronorubrum halalkaliphilum</name>
    <dbReference type="NCBI Taxonomy" id="2691917"/>
    <lineage>
        <taxon>Archaea</taxon>
        <taxon>Methanobacteriati</taxon>
        <taxon>Methanobacteriota</taxon>
        <taxon>Stenosarchaea group</taxon>
        <taxon>Halobacteria</taxon>
        <taxon>Halobacteriales</taxon>
        <taxon>Natrialbaceae</taxon>
        <taxon>Natronorubrum</taxon>
    </lineage>
</organism>
<dbReference type="Pfam" id="PF18545">
    <property type="entry name" value="HalOD1"/>
    <property type="match status" value="1"/>
</dbReference>
<dbReference type="RefSeq" id="WP_160066981.1">
    <property type="nucleotide sequence ID" value="NZ_WUYX01000069.1"/>
</dbReference>
<accession>A0A6B0VTC1</accession>
<evidence type="ECO:0000259" key="1">
    <source>
        <dbReference type="Pfam" id="PF18545"/>
    </source>
</evidence>
<sequence length="92" mass="10050">MTNNNSTANVLGEGVTTCHQPVSEKVVRAVAEREGADPTALHPPLYDAINPEALDSLFGDRATDGRVEFHWLDYRIVVFSSGSIRVLEDGPR</sequence>
<comment type="caution">
    <text evidence="2">The sequence shown here is derived from an EMBL/GenBank/DDBJ whole genome shotgun (WGS) entry which is preliminary data.</text>
</comment>
<dbReference type="AlphaFoldDB" id="A0A6B0VTC1"/>
<feature type="domain" description="Halobacterial output" evidence="1">
    <location>
        <begin position="20"/>
        <end position="86"/>
    </location>
</feature>